<proteinExistence type="predicted"/>
<organism evidence="3 4">
    <name type="scientific">Prolemur simus</name>
    <name type="common">Greater bamboo lemur</name>
    <name type="synonym">Hapalemur simus</name>
    <dbReference type="NCBI Taxonomy" id="1328070"/>
    <lineage>
        <taxon>Eukaryota</taxon>
        <taxon>Metazoa</taxon>
        <taxon>Chordata</taxon>
        <taxon>Craniata</taxon>
        <taxon>Vertebrata</taxon>
        <taxon>Euteleostomi</taxon>
        <taxon>Mammalia</taxon>
        <taxon>Eutheria</taxon>
        <taxon>Euarchontoglires</taxon>
        <taxon>Primates</taxon>
        <taxon>Strepsirrhini</taxon>
        <taxon>Lemuriformes</taxon>
        <taxon>Lemuridae</taxon>
        <taxon>Prolemur</taxon>
    </lineage>
</organism>
<dbReference type="GO" id="GO:0070062">
    <property type="term" value="C:extracellular exosome"/>
    <property type="evidence" value="ECO:0007669"/>
    <property type="project" value="TreeGrafter"/>
</dbReference>
<dbReference type="InterPro" id="IPR021193">
    <property type="entry name" value="Bpifb1"/>
</dbReference>
<evidence type="ECO:0000256" key="1">
    <source>
        <dbReference type="SAM" id="SignalP"/>
    </source>
</evidence>
<dbReference type="Gene3D" id="3.15.20.10">
    <property type="entry name" value="Bactericidal permeability-increasing protein, domain 2"/>
    <property type="match status" value="1"/>
</dbReference>
<keyword evidence="1" id="KW-0732">Signal</keyword>
<dbReference type="InterPro" id="IPR017942">
    <property type="entry name" value="Lipid-bd_serum_glycop_N"/>
</dbReference>
<dbReference type="Proteomes" id="UP000694414">
    <property type="component" value="Unplaced"/>
</dbReference>
<dbReference type="GO" id="GO:0034144">
    <property type="term" value="P:negative regulation of toll-like receptor 4 signaling pathway"/>
    <property type="evidence" value="ECO:0007669"/>
    <property type="project" value="Ensembl"/>
</dbReference>
<dbReference type="PIRSF" id="PIRSF037186">
    <property type="entry name" value="PLUNC_long_form"/>
    <property type="match status" value="1"/>
</dbReference>
<dbReference type="InterPro" id="IPR017943">
    <property type="entry name" value="Bactericidal_perm-incr_a/b_dom"/>
</dbReference>
<dbReference type="Ensembl" id="ENSPSMT00000008442.1">
    <property type="protein sequence ID" value="ENSPSMP00000007170.1"/>
    <property type="gene ID" value="ENSPSMG00000005345.1"/>
</dbReference>
<dbReference type="GO" id="GO:0008289">
    <property type="term" value="F:lipid binding"/>
    <property type="evidence" value="ECO:0007669"/>
    <property type="project" value="InterPro"/>
</dbReference>
<protein>
    <submittedName>
        <fullName evidence="3">BPI fold containing family B member 1</fullName>
    </submittedName>
</protein>
<dbReference type="Gene3D" id="3.15.10.10">
    <property type="entry name" value="Bactericidal permeability-increasing protein, domain 1"/>
    <property type="match status" value="1"/>
</dbReference>
<feature type="chain" id="PRO_5034475456" evidence="1">
    <location>
        <begin position="22"/>
        <end position="480"/>
    </location>
</feature>
<feature type="domain" description="Lipid-binding serum glycoprotein N-terminal" evidence="2">
    <location>
        <begin position="36"/>
        <end position="254"/>
    </location>
</feature>
<evidence type="ECO:0000259" key="2">
    <source>
        <dbReference type="SMART" id="SM00328"/>
    </source>
</evidence>
<dbReference type="GO" id="GO:0002227">
    <property type="term" value="P:innate immune response in mucosa"/>
    <property type="evidence" value="ECO:0007669"/>
    <property type="project" value="Ensembl"/>
</dbReference>
<evidence type="ECO:0000313" key="4">
    <source>
        <dbReference type="Proteomes" id="UP000694414"/>
    </source>
</evidence>
<sequence>MAGPWTFTFLCGLLAATLARATLNPPAVLDIGTEIIRDKLTQELEDSNAIAILQQLPLHSTIMEKTSRVLGSLIQAALKNIMWLKVTSASILQLQVQASASTQELVVKIPISLVAGFKTPLISTIVQLHLETEAQATIGLQTDASGSTQLVLSGCSTSSESLSITLLQRVSFLISSLANTVTKLLVPALPTLVESELCPVIEQAFNDMYADLLEVIRVPVSLGSDSLEFDVLSPAIEDDFVQFNLEASLLDSNGTAIEWFNNSEASLTIPSPESTSFSLVVRQDVVKAAVVALLPTEELVVLLDYELPELAGQLKAIIEVISEEAAEQLEPTRTVKIVTQNSPKLLLSQGSATVAQQIVLDLYPTNETHRAFFTLGIEASSEAQFYTKDDRLLLNLNDISSDQIYLMNWAIERFQPEILSNITTEILASVLLPSQNDKLSSGIQVLLVKALGFEAASCSLTDDSLVITPASSEQGSPLSR</sequence>
<dbReference type="AlphaFoldDB" id="A0A8C9DG56"/>
<accession>A0A8C9DG56</accession>
<dbReference type="SMART" id="SM00328">
    <property type="entry name" value="BPI1"/>
    <property type="match status" value="1"/>
</dbReference>
<reference evidence="3" key="1">
    <citation type="submission" date="2025-08" db="UniProtKB">
        <authorList>
            <consortium name="Ensembl"/>
        </authorList>
    </citation>
    <scope>IDENTIFICATION</scope>
</reference>
<evidence type="ECO:0000313" key="3">
    <source>
        <dbReference type="Ensembl" id="ENSPSMP00000007170.1"/>
    </source>
</evidence>
<dbReference type="SUPFAM" id="SSF55394">
    <property type="entry name" value="Bactericidal permeability-increasing protein, BPI"/>
    <property type="match status" value="2"/>
</dbReference>
<dbReference type="PANTHER" id="PTHR47395">
    <property type="entry name" value="BPI FOLD-CONTAINING FAMILY B MEMBER 1"/>
    <property type="match status" value="1"/>
</dbReference>
<name>A0A8C9DG56_PROSS</name>
<feature type="signal peptide" evidence="1">
    <location>
        <begin position="1"/>
        <end position="21"/>
    </location>
</feature>
<dbReference type="PANTHER" id="PTHR47395:SF1">
    <property type="entry name" value="BPI FOLD-CONTAINING FAMILY B MEMBER 1"/>
    <property type="match status" value="1"/>
</dbReference>
<gene>
    <name evidence="3" type="primary">BPIFB1</name>
</gene>
<dbReference type="Pfam" id="PF01273">
    <property type="entry name" value="LBP_BPI_CETP"/>
    <property type="match status" value="1"/>
</dbReference>
<reference evidence="3" key="2">
    <citation type="submission" date="2025-09" db="UniProtKB">
        <authorList>
            <consortium name="Ensembl"/>
        </authorList>
    </citation>
    <scope>IDENTIFICATION</scope>
</reference>
<keyword evidence="4" id="KW-1185">Reference proteome</keyword>
<dbReference type="GeneTree" id="ENSGT01100000263546"/>